<gene>
    <name evidence="10" type="ORF">WJX73_000035</name>
</gene>
<feature type="region of interest" description="Disordered" evidence="6">
    <location>
        <begin position="327"/>
        <end position="350"/>
    </location>
</feature>
<dbReference type="GO" id="GO:0016020">
    <property type="term" value="C:membrane"/>
    <property type="evidence" value="ECO:0007669"/>
    <property type="project" value="UniProtKB-SubCell"/>
</dbReference>
<dbReference type="Gene3D" id="2.60.120.10">
    <property type="entry name" value="Jelly Rolls"/>
    <property type="match status" value="1"/>
</dbReference>
<evidence type="ECO:0000313" key="10">
    <source>
        <dbReference type="EMBL" id="KAK9806553.1"/>
    </source>
</evidence>
<reference evidence="10 11" key="1">
    <citation type="journal article" date="2024" name="Nat. Commun.">
        <title>Phylogenomics reveals the evolutionary origins of lichenization in chlorophyte algae.</title>
        <authorList>
            <person name="Puginier C."/>
            <person name="Libourel C."/>
            <person name="Otte J."/>
            <person name="Skaloud P."/>
            <person name="Haon M."/>
            <person name="Grisel S."/>
            <person name="Petersen M."/>
            <person name="Berrin J.G."/>
            <person name="Delaux P.M."/>
            <person name="Dal Grande F."/>
            <person name="Keller J."/>
        </authorList>
    </citation>
    <scope>NUCLEOTIDE SEQUENCE [LARGE SCALE GENOMIC DNA]</scope>
    <source>
        <strain evidence="10 11">SAG 2036</strain>
    </source>
</reference>
<dbReference type="PANTHER" id="PTHR12064:SF94">
    <property type="entry name" value="UNEXTENDED PROTEIN"/>
    <property type="match status" value="1"/>
</dbReference>
<dbReference type="InterPro" id="IPR002550">
    <property type="entry name" value="CNNM"/>
</dbReference>
<dbReference type="Pfam" id="PF25562">
    <property type="entry name" value="CNBH_CNNM2_C"/>
    <property type="match status" value="1"/>
</dbReference>
<dbReference type="PROSITE" id="PS50042">
    <property type="entry name" value="CNMP_BINDING_3"/>
    <property type="match status" value="1"/>
</dbReference>
<feature type="transmembrane region" description="Helical" evidence="7">
    <location>
        <begin position="101"/>
        <end position="119"/>
    </location>
</feature>
<feature type="transmembrane region" description="Helical" evidence="7">
    <location>
        <begin position="131"/>
        <end position="151"/>
    </location>
</feature>
<dbReference type="SUPFAM" id="SSF51206">
    <property type="entry name" value="cAMP-binding domain-like"/>
    <property type="match status" value="1"/>
</dbReference>
<evidence type="ECO:0000256" key="5">
    <source>
        <dbReference type="PROSITE-ProRule" id="PRU01193"/>
    </source>
</evidence>
<feature type="transmembrane region" description="Helical" evidence="7">
    <location>
        <begin position="74"/>
        <end position="95"/>
    </location>
</feature>
<proteinExistence type="predicted"/>
<organism evidence="10 11">
    <name type="scientific">Symbiochloris irregularis</name>
    <dbReference type="NCBI Taxonomy" id="706552"/>
    <lineage>
        <taxon>Eukaryota</taxon>
        <taxon>Viridiplantae</taxon>
        <taxon>Chlorophyta</taxon>
        <taxon>core chlorophytes</taxon>
        <taxon>Trebouxiophyceae</taxon>
        <taxon>Trebouxiales</taxon>
        <taxon>Trebouxiaceae</taxon>
        <taxon>Symbiochloris</taxon>
    </lineage>
</organism>
<dbReference type="InterPro" id="IPR044751">
    <property type="entry name" value="Ion_transp-like_CBS"/>
</dbReference>
<dbReference type="EMBL" id="JALJOQ010000036">
    <property type="protein sequence ID" value="KAK9806553.1"/>
    <property type="molecule type" value="Genomic_DNA"/>
</dbReference>
<dbReference type="GO" id="GO:0010960">
    <property type="term" value="P:magnesium ion homeostasis"/>
    <property type="evidence" value="ECO:0007669"/>
    <property type="project" value="InterPro"/>
</dbReference>
<comment type="caution">
    <text evidence="10">The sequence shown here is derived from an EMBL/GenBank/DDBJ whole genome shotgun (WGS) entry which is preliminary data.</text>
</comment>
<dbReference type="Gene3D" id="3.10.580.10">
    <property type="entry name" value="CBS-domain"/>
    <property type="match status" value="2"/>
</dbReference>
<evidence type="ECO:0000256" key="3">
    <source>
        <dbReference type="ARBA" id="ARBA00022989"/>
    </source>
</evidence>
<dbReference type="Proteomes" id="UP001465755">
    <property type="component" value="Unassembled WGS sequence"/>
</dbReference>
<accession>A0AAW1P9L8</accession>
<dbReference type="InterPro" id="IPR045095">
    <property type="entry name" value="ACDP"/>
</dbReference>
<keyword evidence="2 5" id="KW-0812">Transmembrane</keyword>
<dbReference type="AlphaFoldDB" id="A0AAW1P9L8"/>
<evidence type="ECO:0000256" key="2">
    <source>
        <dbReference type="ARBA" id="ARBA00022692"/>
    </source>
</evidence>
<evidence type="ECO:0000256" key="1">
    <source>
        <dbReference type="ARBA" id="ARBA00004141"/>
    </source>
</evidence>
<keyword evidence="3 5" id="KW-1133">Transmembrane helix</keyword>
<keyword evidence="4 5" id="KW-0472">Membrane</keyword>
<evidence type="ECO:0000313" key="11">
    <source>
        <dbReference type="Proteomes" id="UP001465755"/>
    </source>
</evidence>
<name>A0AAW1P9L8_9CHLO</name>
<dbReference type="SUPFAM" id="SSF54631">
    <property type="entry name" value="CBS-domain pair"/>
    <property type="match status" value="1"/>
</dbReference>
<evidence type="ECO:0000256" key="6">
    <source>
        <dbReference type="SAM" id="MobiDB-lite"/>
    </source>
</evidence>
<dbReference type="PROSITE" id="PS51846">
    <property type="entry name" value="CNNM"/>
    <property type="match status" value="1"/>
</dbReference>
<dbReference type="Pfam" id="PF01595">
    <property type="entry name" value="CNNM"/>
    <property type="match status" value="1"/>
</dbReference>
<sequence length="640" mass="69241">MSGGGGGPLNIDWPIWAELLLAALIVCLSAFFAGCTLGLLALDKVGLKIISEAGATEKERKNAKKILPLRERGNWLLCTLLIGNTLANSFLSILLAGVTTGILGLIISTALIVVLAEIVPQSICCRYGLVIGAKLSIVIKFFMILLSPLSYPLAWMLDRVLGEELGTVYSRNELKHLINIHVENPHADSALTREDQQLLAGALDYKEKRVSDVMTHLDKVYMLESTVRLNFDQMFQIYRSGYTRVPIFEGNKQNIVGILYTKDLILVDPDDELEISTVISFHGKAHVQYILDITPLDEVFKLFKTGHKHLIVACKVKGGMPAAVTAHAGPEAPAAPAGSSPKAGGSHHGSAVTHANLLHGLSKEVTGIITLEDVLEEVIQDEIVDESDKFMTNEQKVQVRRGQGRGQRADDVDAYLALFEHKRQPDGRLLAPEVAAISAFLVMTVKEFALFQHADTVLKGLVKQAEVLELAGPSTTASGELSARGDSETSPLYRRGEQTHQFCLILQGRVHVKAGSEAFESVLGAWTYLGTKALGSRPYTPDFDAHMVAAGGCRVLRIKADAFHAALRMAKADEIMGARAMKQALVAQQKHKGQMLSGAAIPPGIAGQVSVRQMLHLDSLLSAASEDPLESPSGQDQAPR</sequence>
<feature type="domain" description="CNNM transmembrane" evidence="9">
    <location>
        <begin position="11"/>
        <end position="195"/>
    </location>
</feature>
<keyword evidence="11" id="KW-1185">Reference proteome</keyword>
<dbReference type="PANTHER" id="PTHR12064">
    <property type="entry name" value="METAL TRANSPORTER CNNM"/>
    <property type="match status" value="1"/>
</dbReference>
<feature type="transmembrane region" description="Helical" evidence="7">
    <location>
        <begin position="20"/>
        <end position="42"/>
    </location>
</feature>
<feature type="domain" description="Cyclic nucleotide-binding" evidence="8">
    <location>
        <begin position="492"/>
        <end position="567"/>
    </location>
</feature>
<evidence type="ECO:0000256" key="4">
    <source>
        <dbReference type="ARBA" id="ARBA00023136"/>
    </source>
</evidence>
<comment type="subcellular location">
    <subcellularLocation>
        <location evidence="1">Membrane</location>
        <topology evidence="1">Multi-pass membrane protein</topology>
    </subcellularLocation>
</comment>
<evidence type="ECO:0000259" key="9">
    <source>
        <dbReference type="PROSITE" id="PS51846"/>
    </source>
</evidence>
<dbReference type="InterPro" id="IPR046342">
    <property type="entry name" value="CBS_dom_sf"/>
</dbReference>
<protein>
    <submittedName>
        <fullName evidence="10">Uncharacterized protein</fullName>
    </submittedName>
</protein>
<dbReference type="InterPro" id="IPR000595">
    <property type="entry name" value="cNMP-bd_dom"/>
</dbReference>
<evidence type="ECO:0000259" key="8">
    <source>
        <dbReference type="PROSITE" id="PS50042"/>
    </source>
</evidence>
<dbReference type="InterPro" id="IPR018490">
    <property type="entry name" value="cNMP-bd_dom_sf"/>
</dbReference>
<evidence type="ECO:0000256" key="7">
    <source>
        <dbReference type="SAM" id="Phobius"/>
    </source>
</evidence>
<dbReference type="CDD" id="cd04590">
    <property type="entry name" value="CBS_pair_CorC_HlyC_assoc"/>
    <property type="match status" value="1"/>
</dbReference>
<dbReference type="InterPro" id="IPR014710">
    <property type="entry name" value="RmlC-like_jellyroll"/>
</dbReference>